<dbReference type="AlphaFoldDB" id="A0A1X6PJP2"/>
<feature type="region of interest" description="Disordered" evidence="1">
    <location>
        <begin position="1"/>
        <end position="90"/>
    </location>
</feature>
<organism evidence="2 3">
    <name type="scientific">Porphyra umbilicalis</name>
    <name type="common">Purple laver</name>
    <name type="synonym">Red alga</name>
    <dbReference type="NCBI Taxonomy" id="2786"/>
    <lineage>
        <taxon>Eukaryota</taxon>
        <taxon>Rhodophyta</taxon>
        <taxon>Bangiophyceae</taxon>
        <taxon>Bangiales</taxon>
        <taxon>Bangiaceae</taxon>
        <taxon>Porphyra</taxon>
    </lineage>
</organism>
<protein>
    <submittedName>
        <fullName evidence="2">Uncharacterized protein</fullName>
    </submittedName>
</protein>
<dbReference type="EMBL" id="KV918766">
    <property type="protein sequence ID" value="OSX80986.1"/>
    <property type="molecule type" value="Genomic_DNA"/>
</dbReference>
<sequence length="242" mass="24575">MSVSPVAPLARQAGRGVGAARRRPPRRRRVPPTPRAPRRGVSGALATLPPSPRGPRWGVRPGPPPRASPRLRPSRGGGARTPPRHRVDDVATADGGCQLLDGGHGRPFAQPLLLSRAAGEWGGGGGGGGGGAAPKGDARSGADAPGTPGRAADRVWGRAVPRAAVVGTDGGASVRALRFPAAAIGAVEWAPLPPPPHRGLCGGARRGGRQPHCRRGCRGRRGGAAAAAADARRRRAVAAERR</sequence>
<feature type="compositionally biased region" description="Basic residues" evidence="1">
    <location>
        <begin position="206"/>
        <end position="221"/>
    </location>
</feature>
<evidence type="ECO:0000313" key="2">
    <source>
        <dbReference type="EMBL" id="OSX80986.1"/>
    </source>
</evidence>
<accession>A0A1X6PJP2</accession>
<gene>
    <name evidence="2" type="ORF">BU14_0027s0012</name>
</gene>
<keyword evidence="3" id="KW-1185">Reference proteome</keyword>
<name>A0A1X6PJP2_PORUM</name>
<feature type="region of interest" description="Disordered" evidence="1">
    <location>
        <begin position="200"/>
        <end position="242"/>
    </location>
</feature>
<feature type="compositionally biased region" description="Gly residues" evidence="1">
    <location>
        <begin position="120"/>
        <end position="133"/>
    </location>
</feature>
<feature type="region of interest" description="Disordered" evidence="1">
    <location>
        <begin position="119"/>
        <end position="154"/>
    </location>
</feature>
<proteinExistence type="predicted"/>
<evidence type="ECO:0000256" key="1">
    <source>
        <dbReference type="SAM" id="MobiDB-lite"/>
    </source>
</evidence>
<evidence type="ECO:0000313" key="3">
    <source>
        <dbReference type="Proteomes" id="UP000218209"/>
    </source>
</evidence>
<dbReference type="Proteomes" id="UP000218209">
    <property type="component" value="Unassembled WGS sequence"/>
</dbReference>
<reference evidence="2 3" key="1">
    <citation type="submission" date="2017-03" db="EMBL/GenBank/DDBJ databases">
        <title>WGS assembly of Porphyra umbilicalis.</title>
        <authorList>
            <person name="Brawley S.H."/>
            <person name="Blouin N.A."/>
            <person name="Ficko-Blean E."/>
            <person name="Wheeler G.L."/>
            <person name="Lohr M."/>
            <person name="Goodson H.V."/>
            <person name="Jenkins J.W."/>
            <person name="Blaby-Haas C.E."/>
            <person name="Helliwell K.E."/>
            <person name="Chan C."/>
            <person name="Marriage T."/>
            <person name="Bhattacharya D."/>
            <person name="Klein A.S."/>
            <person name="Badis Y."/>
            <person name="Brodie J."/>
            <person name="Cao Y."/>
            <person name="Collen J."/>
            <person name="Dittami S.M."/>
            <person name="Gachon C.M."/>
            <person name="Green B.R."/>
            <person name="Karpowicz S."/>
            <person name="Kim J.W."/>
            <person name="Kudahl U."/>
            <person name="Lin S."/>
            <person name="Michel G."/>
            <person name="Mittag M."/>
            <person name="Olson B.J."/>
            <person name="Pangilinan J."/>
            <person name="Peng Y."/>
            <person name="Qiu H."/>
            <person name="Shu S."/>
            <person name="Singer J.T."/>
            <person name="Smith A.G."/>
            <person name="Sprecher B.N."/>
            <person name="Wagner V."/>
            <person name="Wang W."/>
            <person name="Wang Z.-Y."/>
            <person name="Yan J."/>
            <person name="Yarish C."/>
            <person name="Zoeuner-Riek S."/>
            <person name="Zhuang Y."/>
            <person name="Zou Y."/>
            <person name="Lindquist E.A."/>
            <person name="Grimwood J."/>
            <person name="Barry K."/>
            <person name="Rokhsar D.S."/>
            <person name="Schmutz J."/>
            <person name="Stiller J.W."/>
            <person name="Grossman A.R."/>
            <person name="Prochnik S.E."/>
        </authorList>
    </citation>
    <scope>NUCLEOTIDE SEQUENCE [LARGE SCALE GENOMIC DNA]</scope>
    <source>
        <strain evidence="2">4086291</strain>
    </source>
</reference>
<feature type="compositionally biased region" description="Basic residues" evidence="1">
    <location>
        <begin position="20"/>
        <end position="30"/>
    </location>
</feature>